<dbReference type="EMBL" id="JACHHO010000001">
    <property type="protein sequence ID" value="MBB5202750.1"/>
    <property type="molecule type" value="Genomic_DNA"/>
</dbReference>
<sequence length="312" mass="33094">MDTVLEAQGLHKRYGERVAVQAVSLQVRAGELVALLGPNGAGKSSTVGMVSGLLRPDAGQVRVAGAALDQATDSAKRRIGLVPQEIALFEDLSARTNLQVLGGLYGLDRASATARADALLAWVGLSERAKDKPAHFSGGMKRRLNIAGALMHDPDLILLDEPTAGVDPHSRNAIFELLEQLKRQGKALIYTTHYMEEAERLADRIVIIDHGQVVAEGRLPELLAQLPVAQTLSLQLSAPPDVAALRALPGVLSLRCEGLQLQVGLSNLDLAAAGLLQALAGCGVQQVHSARASLEDVFLSLTGRALRDGEMR</sequence>
<name>A0A840S2C6_9BURK</name>
<dbReference type="InterPro" id="IPR017871">
    <property type="entry name" value="ABC_transporter-like_CS"/>
</dbReference>
<evidence type="ECO:0000256" key="2">
    <source>
        <dbReference type="ARBA" id="ARBA00022448"/>
    </source>
</evidence>
<accession>A0A840S2C6</accession>
<comment type="caution">
    <text evidence="8">The sequence shown here is derived from an EMBL/GenBank/DDBJ whole genome shotgun (WGS) entry which is preliminary data.</text>
</comment>
<dbReference type="PANTHER" id="PTHR42711:SF5">
    <property type="entry name" value="ABC TRANSPORTER ATP-BINDING PROTEIN NATA"/>
    <property type="match status" value="1"/>
</dbReference>
<dbReference type="OrthoDB" id="9804819at2"/>
<dbReference type="PROSITE" id="PS50893">
    <property type="entry name" value="ABC_TRANSPORTER_2"/>
    <property type="match status" value="1"/>
</dbReference>
<dbReference type="InterPro" id="IPR003439">
    <property type="entry name" value="ABC_transporter-like_ATP-bd"/>
</dbReference>
<dbReference type="RefSeq" id="WP_138858148.1">
    <property type="nucleotide sequence ID" value="NZ_CP040709.1"/>
</dbReference>
<evidence type="ECO:0000256" key="6">
    <source>
        <dbReference type="ARBA" id="ARBA00022840"/>
    </source>
</evidence>
<dbReference type="Proteomes" id="UP000554837">
    <property type="component" value="Unassembled WGS sequence"/>
</dbReference>
<keyword evidence="4" id="KW-0472">Membrane</keyword>
<feature type="domain" description="ABC transporter" evidence="7">
    <location>
        <begin position="5"/>
        <end position="235"/>
    </location>
</feature>
<dbReference type="InterPro" id="IPR027417">
    <property type="entry name" value="P-loop_NTPase"/>
</dbReference>
<proteinExistence type="inferred from homology"/>
<evidence type="ECO:0000256" key="1">
    <source>
        <dbReference type="ARBA" id="ARBA00005417"/>
    </source>
</evidence>
<evidence type="ECO:0000259" key="7">
    <source>
        <dbReference type="PROSITE" id="PS50893"/>
    </source>
</evidence>
<dbReference type="SUPFAM" id="SSF52540">
    <property type="entry name" value="P-loop containing nucleoside triphosphate hydrolases"/>
    <property type="match status" value="1"/>
</dbReference>
<evidence type="ECO:0000256" key="3">
    <source>
        <dbReference type="ARBA" id="ARBA00022458"/>
    </source>
</evidence>
<keyword evidence="5" id="KW-0547">Nucleotide-binding</keyword>
<evidence type="ECO:0000313" key="8">
    <source>
        <dbReference type="EMBL" id="MBB5202750.1"/>
    </source>
</evidence>
<evidence type="ECO:0000256" key="4">
    <source>
        <dbReference type="ARBA" id="ARBA00022475"/>
    </source>
</evidence>
<dbReference type="InterPro" id="IPR003593">
    <property type="entry name" value="AAA+_ATPase"/>
</dbReference>
<comment type="similarity">
    <text evidence="1">Belongs to the ABC transporter superfamily.</text>
</comment>
<gene>
    <name evidence="8" type="ORF">HNQ51_000043</name>
</gene>
<evidence type="ECO:0000313" key="9">
    <source>
        <dbReference type="Proteomes" id="UP000554837"/>
    </source>
</evidence>
<evidence type="ECO:0000256" key="5">
    <source>
        <dbReference type="ARBA" id="ARBA00022741"/>
    </source>
</evidence>
<dbReference type="Gene3D" id="3.40.50.300">
    <property type="entry name" value="P-loop containing nucleotide triphosphate hydrolases"/>
    <property type="match status" value="1"/>
</dbReference>
<dbReference type="InterPro" id="IPR050763">
    <property type="entry name" value="ABC_transporter_ATP-binding"/>
</dbReference>
<organism evidence="8 9">
    <name type="scientific">Inhella inkyongensis</name>
    <dbReference type="NCBI Taxonomy" id="392593"/>
    <lineage>
        <taxon>Bacteria</taxon>
        <taxon>Pseudomonadati</taxon>
        <taxon>Pseudomonadota</taxon>
        <taxon>Betaproteobacteria</taxon>
        <taxon>Burkholderiales</taxon>
        <taxon>Sphaerotilaceae</taxon>
        <taxon>Inhella</taxon>
    </lineage>
</organism>
<protein>
    <submittedName>
        <fullName evidence="8">ABC-2 type transport system ATP-binding protein</fullName>
    </submittedName>
</protein>
<dbReference type="Pfam" id="PF00005">
    <property type="entry name" value="ABC_tran"/>
    <property type="match status" value="1"/>
</dbReference>
<dbReference type="PANTHER" id="PTHR42711">
    <property type="entry name" value="ABC TRANSPORTER ATP-BINDING PROTEIN"/>
    <property type="match status" value="1"/>
</dbReference>
<keyword evidence="6 8" id="KW-0067">ATP-binding</keyword>
<keyword evidence="3" id="KW-0536">Nodulation</keyword>
<keyword evidence="2" id="KW-0813">Transport</keyword>
<keyword evidence="4" id="KW-1003">Cell membrane</keyword>
<dbReference type="GO" id="GO:0005524">
    <property type="term" value="F:ATP binding"/>
    <property type="evidence" value="ECO:0007669"/>
    <property type="project" value="UniProtKB-KW"/>
</dbReference>
<dbReference type="PROSITE" id="PS00211">
    <property type="entry name" value="ABC_TRANSPORTER_1"/>
    <property type="match status" value="1"/>
</dbReference>
<dbReference type="GO" id="GO:0016887">
    <property type="term" value="F:ATP hydrolysis activity"/>
    <property type="evidence" value="ECO:0007669"/>
    <property type="project" value="InterPro"/>
</dbReference>
<dbReference type="SMART" id="SM00382">
    <property type="entry name" value="AAA"/>
    <property type="match status" value="1"/>
</dbReference>
<reference evidence="8 9" key="1">
    <citation type="submission" date="2020-08" db="EMBL/GenBank/DDBJ databases">
        <title>Genomic Encyclopedia of Type Strains, Phase IV (KMG-IV): sequencing the most valuable type-strain genomes for metagenomic binning, comparative biology and taxonomic classification.</title>
        <authorList>
            <person name="Goeker M."/>
        </authorList>
    </citation>
    <scope>NUCLEOTIDE SEQUENCE [LARGE SCALE GENOMIC DNA]</scope>
    <source>
        <strain evidence="8 9">DSM 23958</strain>
    </source>
</reference>
<dbReference type="AlphaFoldDB" id="A0A840S2C6"/>
<keyword evidence="9" id="KW-1185">Reference proteome</keyword>